<gene>
    <name evidence="1" type="ORF">MILVUS5_LOCUS27668</name>
</gene>
<organism evidence="1 2">
    <name type="scientific">Trifolium pratense</name>
    <name type="common">Red clover</name>
    <dbReference type="NCBI Taxonomy" id="57577"/>
    <lineage>
        <taxon>Eukaryota</taxon>
        <taxon>Viridiplantae</taxon>
        <taxon>Streptophyta</taxon>
        <taxon>Embryophyta</taxon>
        <taxon>Tracheophyta</taxon>
        <taxon>Spermatophyta</taxon>
        <taxon>Magnoliopsida</taxon>
        <taxon>eudicotyledons</taxon>
        <taxon>Gunneridae</taxon>
        <taxon>Pentapetalae</taxon>
        <taxon>rosids</taxon>
        <taxon>fabids</taxon>
        <taxon>Fabales</taxon>
        <taxon>Fabaceae</taxon>
        <taxon>Papilionoideae</taxon>
        <taxon>50 kb inversion clade</taxon>
        <taxon>NPAAA clade</taxon>
        <taxon>Hologalegina</taxon>
        <taxon>IRL clade</taxon>
        <taxon>Trifolieae</taxon>
        <taxon>Trifolium</taxon>
    </lineage>
</organism>
<keyword evidence="2" id="KW-1185">Reference proteome</keyword>
<comment type="caution">
    <text evidence="1">The sequence shown here is derived from an EMBL/GenBank/DDBJ whole genome shotgun (WGS) entry which is preliminary data.</text>
</comment>
<dbReference type="Proteomes" id="UP001177021">
    <property type="component" value="Unassembled WGS sequence"/>
</dbReference>
<protein>
    <submittedName>
        <fullName evidence="1">Uncharacterized protein</fullName>
    </submittedName>
</protein>
<accession>A0ACB0KY21</accession>
<evidence type="ECO:0000313" key="1">
    <source>
        <dbReference type="EMBL" id="CAJ2662047.1"/>
    </source>
</evidence>
<evidence type="ECO:0000313" key="2">
    <source>
        <dbReference type="Proteomes" id="UP001177021"/>
    </source>
</evidence>
<reference evidence="1" key="1">
    <citation type="submission" date="2023-10" db="EMBL/GenBank/DDBJ databases">
        <authorList>
            <person name="Rodriguez Cubillos JULIANA M."/>
            <person name="De Vega J."/>
        </authorList>
    </citation>
    <scope>NUCLEOTIDE SEQUENCE</scope>
</reference>
<proteinExistence type="predicted"/>
<sequence length="435" mass="50208">MLKWLLHKNVVLDLITTKSTIPKFNLLLLPSFSLRCCSTTTTTSPSQSQSQSESDRHPFPVSYLINDFGFSTQSALKAFNKKQVRFNTLEKPNSVITFFKSHGFSYSKICIIIRKQPWLLSLDPHKRLLPKFKFFLSKGVSSSDIVSLLTENPRILQFGLGKRIIPLFELLSRYLKTNKDVIVCLIRHSSSFSVCPCRRIVANIKLMRDFGVCDSAIERLFQTRPSIFGSNDLIKSLEEVKGSGFDPSMTIFGTALMTIWDYKFDTFKKWGWSNQTVIRVFRFHPDLLSTSIDKINLVMNFWVNQLGWDSLALIKCPLMFGYSLHKRIIPRASVLQYLLTKGLLEKNASLVKPFTYSEKLFLSKFVFRFKESDYLLKLYEDKMKLEYTEEKNNGISFYDTRLLTELARGTGKQPFWSVNVQLAVIMVSDSRKNTK</sequence>
<dbReference type="EMBL" id="CASHSV030000409">
    <property type="protein sequence ID" value="CAJ2662047.1"/>
    <property type="molecule type" value="Genomic_DNA"/>
</dbReference>
<name>A0ACB0KY21_TRIPR</name>